<feature type="transmembrane region" description="Helical" evidence="5">
    <location>
        <begin position="223"/>
        <end position="247"/>
    </location>
</feature>
<dbReference type="PANTHER" id="PTHR43483:SF3">
    <property type="entry name" value="MEMBRANE TRANSPORTER PROTEIN HI_0806-RELATED"/>
    <property type="match status" value="1"/>
</dbReference>
<evidence type="ECO:0000313" key="7">
    <source>
        <dbReference type="Proteomes" id="UP000198462"/>
    </source>
</evidence>
<keyword evidence="5" id="KW-1003">Cell membrane</keyword>
<feature type="transmembrane region" description="Helical" evidence="5">
    <location>
        <begin position="187"/>
        <end position="211"/>
    </location>
</feature>
<proteinExistence type="inferred from homology"/>
<evidence type="ECO:0000256" key="4">
    <source>
        <dbReference type="ARBA" id="ARBA00023136"/>
    </source>
</evidence>
<dbReference type="AlphaFoldDB" id="A0A219B4B5"/>
<comment type="caution">
    <text evidence="6">The sequence shown here is derived from an EMBL/GenBank/DDBJ whole genome shotgun (WGS) entry which is preliminary data.</text>
</comment>
<gene>
    <name evidence="6" type="ORF">B5C34_06285</name>
</gene>
<protein>
    <recommendedName>
        <fullName evidence="5">Probable membrane transporter protein</fullName>
    </recommendedName>
</protein>
<reference evidence="7" key="1">
    <citation type="submission" date="2017-05" db="EMBL/GenBank/DDBJ databases">
        <authorList>
            <person name="Lin X."/>
        </authorList>
    </citation>
    <scope>NUCLEOTIDE SEQUENCE [LARGE SCALE GENOMIC DNA]</scope>
    <source>
        <strain evidence="7">JLT2012</strain>
    </source>
</reference>
<keyword evidence="7" id="KW-1185">Reference proteome</keyword>
<comment type="similarity">
    <text evidence="5">Belongs to the 4-toluene sulfonate uptake permease (TSUP) (TC 2.A.102) family.</text>
</comment>
<dbReference type="Pfam" id="PF01925">
    <property type="entry name" value="TauE"/>
    <property type="match status" value="1"/>
</dbReference>
<feature type="transmembrane region" description="Helical" evidence="5">
    <location>
        <begin position="56"/>
        <end position="76"/>
    </location>
</feature>
<name>A0A219B4B5_9SPHN</name>
<dbReference type="InterPro" id="IPR002781">
    <property type="entry name" value="TM_pro_TauE-like"/>
</dbReference>
<feature type="transmembrane region" description="Helical" evidence="5">
    <location>
        <begin position="114"/>
        <end position="136"/>
    </location>
</feature>
<feature type="transmembrane region" description="Helical" evidence="5">
    <location>
        <begin position="259"/>
        <end position="276"/>
    </location>
</feature>
<accession>A0A219B4B5</accession>
<dbReference type="Proteomes" id="UP000198462">
    <property type="component" value="Unassembled WGS sequence"/>
</dbReference>
<feature type="transmembrane region" description="Helical" evidence="5">
    <location>
        <begin position="148"/>
        <end position="167"/>
    </location>
</feature>
<dbReference type="PANTHER" id="PTHR43483">
    <property type="entry name" value="MEMBRANE TRANSPORTER PROTEIN HI_0806-RELATED"/>
    <property type="match status" value="1"/>
</dbReference>
<organism evidence="6 7">
    <name type="scientific">Pacificimonas flava</name>
    <dbReference type="NCBI Taxonomy" id="1234595"/>
    <lineage>
        <taxon>Bacteria</taxon>
        <taxon>Pseudomonadati</taxon>
        <taxon>Pseudomonadota</taxon>
        <taxon>Alphaproteobacteria</taxon>
        <taxon>Sphingomonadales</taxon>
        <taxon>Sphingosinicellaceae</taxon>
        <taxon>Pacificimonas</taxon>
    </lineage>
</organism>
<feature type="transmembrane region" description="Helical" evidence="5">
    <location>
        <begin position="88"/>
        <end position="108"/>
    </location>
</feature>
<evidence type="ECO:0000256" key="2">
    <source>
        <dbReference type="ARBA" id="ARBA00022692"/>
    </source>
</evidence>
<evidence type="ECO:0000313" key="6">
    <source>
        <dbReference type="EMBL" id="OWV33111.1"/>
    </source>
</evidence>
<feature type="transmembrane region" description="Helical" evidence="5">
    <location>
        <begin position="12"/>
        <end position="44"/>
    </location>
</feature>
<dbReference type="EMBL" id="NFZT01000001">
    <property type="protein sequence ID" value="OWV33111.1"/>
    <property type="molecule type" value="Genomic_DNA"/>
</dbReference>
<dbReference type="RefSeq" id="WP_088711898.1">
    <property type="nucleotide sequence ID" value="NZ_NFZT01000001.1"/>
</dbReference>
<keyword evidence="2 5" id="KW-0812">Transmembrane</keyword>
<dbReference type="GO" id="GO:0005886">
    <property type="term" value="C:plasma membrane"/>
    <property type="evidence" value="ECO:0007669"/>
    <property type="project" value="UniProtKB-SubCell"/>
</dbReference>
<evidence type="ECO:0000256" key="5">
    <source>
        <dbReference type="RuleBase" id="RU363041"/>
    </source>
</evidence>
<evidence type="ECO:0000256" key="1">
    <source>
        <dbReference type="ARBA" id="ARBA00004141"/>
    </source>
</evidence>
<comment type="subcellular location">
    <subcellularLocation>
        <location evidence="5">Cell membrane</location>
        <topology evidence="5">Multi-pass membrane protein</topology>
    </subcellularLocation>
    <subcellularLocation>
        <location evidence="1">Membrane</location>
        <topology evidence="1">Multi-pass membrane protein</topology>
    </subcellularLocation>
</comment>
<evidence type="ECO:0000256" key="3">
    <source>
        <dbReference type="ARBA" id="ARBA00022989"/>
    </source>
</evidence>
<keyword evidence="4 5" id="KW-0472">Membrane</keyword>
<keyword evidence="3 5" id="KW-1133">Transmembrane helix</keyword>
<dbReference type="OrthoDB" id="457670at2"/>
<sequence>MLDGSLLEFLPLLAIMLGAGLFAGFVAGLFGIGGGFVVVPALVALLPIMGGDPNEYFHVAVGTSLATIVITSLRSVQAHARHHSVDFAVLKAWAPWVIAGDVVGVALATQVDGAGLAVIFGGGVLIMALHFLWPVLKTKTLRDDLPGGAGRIAIGALLGAFSSLLGIGGGTPAVIVMTLCGRSIHSAIGTASGVGFLIALPSAIGFAIIGLGKEDLPIGSLGYVNLLAAISIVSMSVFSAPWGAAAAHRLPADKLKRVFGVYLIFIGGLMIGKGVTG</sequence>